<feature type="region of interest" description="Disordered" evidence="2">
    <location>
        <begin position="282"/>
        <end position="317"/>
    </location>
</feature>
<dbReference type="PANTHER" id="PTHR22972">
    <property type="entry name" value="SERINE/THREONINE PROTEIN KINASE"/>
    <property type="match status" value="1"/>
</dbReference>
<evidence type="ECO:0000256" key="1">
    <source>
        <dbReference type="ARBA" id="ARBA00038349"/>
    </source>
</evidence>
<gene>
    <name evidence="3" type="ORF">CCH79_00007276</name>
</gene>
<comment type="caution">
    <text evidence="3">The sequence shown here is derived from an EMBL/GenBank/DDBJ whole genome shotgun (WGS) entry which is preliminary data.</text>
</comment>
<dbReference type="EMBL" id="NHOQ01001926">
    <property type="protein sequence ID" value="PWA20865.1"/>
    <property type="molecule type" value="Genomic_DNA"/>
</dbReference>
<dbReference type="STRING" id="33528.ENSGAFP00000002827"/>
<dbReference type="PANTHER" id="PTHR22972:SF5">
    <property type="entry name" value="INACTIVE TYROSINE-PROTEIN KINASE PEAK1"/>
    <property type="match status" value="1"/>
</dbReference>
<dbReference type="Proteomes" id="UP000250572">
    <property type="component" value="Unassembled WGS sequence"/>
</dbReference>
<evidence type="ECO:0000313" key="3">
    <source>
        <dbReference type="EMBL" id="PWA20865.1"/>
    </source>
</evidence>
<evidence type="ECO:0000256" key="2">
    <source>
        <dbReference type="SAM" id="MobiDB-lite"/>
    </source>
</evidence>
<evidence type="ECO:0000313" key="4">
    <source>
        <dbReference type="Proteomes" id="UP000250572"/>
    </source>
</evidence>
<dbReference type="InterPro" id="IPR051511">
    <property type="entry name" value="MitoQC_Scaffold_Kinases"/>
</dbReference>
<keyword evidence="4" id="KW-1185">Reference proteome</keyword>
<reference evidence="3 4" key="1">
    <citation type="journal article" date="2018" name="G3 (Bethesda)">
        <title>A High-Quality Reference Genome for the Invasive Mosquitofish Gambusia affinis Using a Chicago Library.</title>
        <authorList>
            <person name="Hoffberg S.L."/>
            <person name="Troendle N.J."/>
            <person name="Glenn T.C."/>
            <person name="Mahmud O."/>
            <person name="Louha S."/>
            <person name="Chalopin D."/>
            <person name="Bennetzen J.L."/>
            <person name="Mauricio R."/>
        </authorList>
    </citation>
    <scope>NUCLEOTIDE SEQUENCE [LARGE SCALE GENOMIC DNA]</scope>
    <source>
        <strain evidence="3">NE01/NJP1002.9</strain>
        <tissue evidence="3">Muscle</tissue>
    </source>
</reference>
<feature type="region of interest" description="Disordered" evidence="2">
    <location>
        <begin position="1"/>
        <end position="37"/>
    </location>
</feature>
<dbReference type="GO" id="GO:0004672">
    <property type="term" value="F:protein kinase activity"/>
    <property type="evidence" value="ECO:0007669"/>
    <property type="project" value="TreeGrafter"/>
</dbReference>
<name>A0A315VBT6_GAMAF</name>
<dbReference type="AlphaFoldDB" id="A0A315VBT6"/>
<protein>
    <submittedName>
        <fullName evidence="3">Uncharacterized protein</fullName>
    </submittedName>
</protein>
<sequence length="586" mass="65201">MASASGSREKDLPPILPVKQHRRSSVESDSVFSPTGFQHPSFADSNVFSEPTDCHAAQCPIHQRYDPFKHQTRFFSDGTPPPVPKKKLTRALSLPAIEPPADYSLSPLSPLQRRPQNFDNPLYMMAPIPDICMHDETQDLKPARRSPTPLQPLSQLSFDTPDEHLTSVFGSFEDQRVVSGRIQHRQLLFLRSMAKSVEERSVLKVKERECDSYEPQDFLLCEGSKPKKIGDKTYYSLQSPKFPGRVLGLRACKGTKNAPSTRNKENLHANVQDVIAYFQPSIDKESETNARQDLSTTGESDCRAPDPPDGGSNEKAPCCPSMTSLTVNSLLQRGHCVSVERDLPHATLEDFVQDSCLVKPSDCQNYNRQVCVLVLQVLMGSHHLHSNSAAAAELRPREILLVWPGRQRCKGGDVLEQDGQIGWVQELWRKYGCPRVLVTPQSAALAPQALSSIKCQMGALIQFCLRPQKTHKDPTLSVYRTGLLHFSSLLQSESGPQMTDIIAMLQVLLWGPRVSISNHRGSLSVTAVQNWLTVKRALLVMKLAEVGLIEDPPGVDWEDCMCLKYLPFTDSETVMGAAMQLSNILS</sequence>
<comment type="similarity">
    <text evidence="1">Belongs to the protein kinase superfamily.</text>
</comment>
<organism evidence="3 4">
    <name type="scientific">Gambusia affinis</name>
    <name type="common">Western mosquitofish</name>
    <name type="synonym">Heterandria affinis</name>
    <dbReference type="NCBI Taxonomy" id="33528"/>
    <lineage>
        <taxon>Eukaryota</taxon>
        <taxon>Metazoa</taxon>
        <taxon>Chordata</taxon>
        <taxon>Craniata</taxon>
        <taxon>Vertebrata</taxon>
        <taxon>Euteleostomi</taxon>
        <taxon>Actinopterygii</taxon>
        <taxon>Neopterygii</taxon>
        <taxon>Teleostei</taxon>
        <taxon>Neoteleostei</taxon>
        <taxon>Acanthomorphata</taxon>
        <taxon>Ovalentaria</taxon>
        <taxon>Atherinomorphae</taxon>
        <taxon>Cyprinodontiformes</taxon>
        <taxon>Poeciliidae</taxon>
        <taxon>Poeciliinae</taxon>
        <taxon>Gambusia</taxon>
    </lineage>
</organism>
<feature type="compositionally biased region" description="Polar residues" evidence="2">
    <location>
        <begin position="27"/>
        <end position="37"/>
    </location>
</feature>
<accession>A0A315VBT6</accession>
<proteinExistence type="inferred from homology"/>